<dbReference type="RefSeq" id="WP_276266620.1">
    <property type="nucleotide sequence ID" value="NZ_JARJLM010000400.1"/>
</dbReference>
<dbReference type="EMBL" id="JARJLM010000400">
    <property type="protein sequence ID" value="MDF3836007.1"/>
    <property type="molecule type" value="Genomic_DNA"/>
</dbReference>
<evidence type="ECO:0000313" key="1">
    <source>
        <dbReference type="EMBL" id="MDF3836007.1"/>
    </source>
</evidence>
<keyword evidence="2" id="KW-1185">Reference proteome</keyword>
<name>A0ABT6AUQ4_9BURK</name>
<sequence length="241" mass="27340">MTKENRKYFEEGLSEDAFGDICGADTEALRRLRLGIAVLARRNFNVVKAAAFSGTEAGIFLDLFIDASLDDCTMLAVQIHEELARHSVSILPPALTFALKPLSSFCPDRQPQGCRGITQGLMHEAFRLMHGGNEIDRRLAASCAYIGAYQETRRVLDLLWPVPPNQLMNRHEALVWRLRRHRSFEARLLAELLSSLRRLHDGAQYDFLTPFDGDRAFMLGAFMAQFRDRLSAFERLHTPFA</sequence>
<proteinExistence type="predicted"/>
<organism evidence="1 2">
    <name type="scientific">Cupriavidus basilensis</name>
    <dbReference type="NCBI Taxonomy" id="68895"/>
    <lineage>
        <taxon>Bacteria</taxon>
        <taxon>Pseudomonadati</taxon>
        <taxon>Pseudomonadota</taxon>
        <taxon>Betaproteobacteria</taxon>
        <taxon>Burkholderiales</taxon>
        <taxon>Burkholderiaceae</taxon>
        <taxon>Cupriavidus</taxon>
    </lineage>
</organism>
<dbReference type="Proteomes" id="UP001216674">
    <property type="component" value="Unassembled WGS sequence"/>
</dbReference>
<gene>
    <name evidence="1" type="ORF">P3W85_24090</name>
</gene>
<comment type="caution">
    <text evidence="1">The sequence shown here is derived from an EMBL/GenBank/DDBJ whole genome shotgun (WGS) entry which is preliminary data.</text>
</comment>
<protein>
    <submittedName>
        <fullName evidence="1">Uncharacterized protein</fullName>
    </submittedName>
</protein>
<reference evidence="1 2" key="1">
    <citation type="submission" date="2023-03" db="EMBL/GenBank/DDBJ databases">
        <title>Draft assemblies of triclosan tolerant bacteria isolated from returned activated sludge.</title>
        <authorList>
            <person name="Van Hamelsveld S."/>
        </authorList>
    </citation>
    <scope>NUCLEOTIDE SEQUENCE [LARGE SCALE GENOMIC DNA]</scope>
    <source>
        <strain evidence="1 2">GW210010_S58</strain>
    </source>
</reference>
<evidence type="ECO:0000313" key="2">
    <source>
        <dbReference type="Proteomes" id="UP001216674"/>
    </source>
</evidence>
<accession>A0ABT6AUQ4</accession>